<keyword evidence="2" id="KW-1185">Reference proteome</keyword>
<name>A0A3M7RJF2_BRAPC</name>
<proteinExistence type="predicted"/>
<organism evidence="1 2">
    <name type="scientific">Brachionus plicatilis</name>
    <name type="common">Marine rotifer</name>
    <name type="synonym">Brachionus muelleri</name>
    <dbReference type="NCBI Taxonomy" id="10195"/>
    <lineage>
        <taxon>Eukaryota</taxon>
        <taxon>Metazoa</taxon>
        <taxon>Spiralia</taxon>
        <taxon>Gnathifera</taxon>
        <taxon>Rotifera</taxon>
        <taxon>Eurotatoria</taxon>
        <taxon>Monogononta</taxon>
        <taxon>Pseudotrocha</taxon>
        <taxon>Ploima</taxon>
        <taxon>Brachionidae</taxon>
        <taxon>Brachionus</taxon>
    </lineage>
</organism>
<accession>A0A3M7RJF2</accession>
<dbReference type="AlphaFoldDB" id="A0A3M7RJF2"/>
<protein>
    <submittedName>
        <fullName evidence="1">Uncharacterized protein</fullName>
    </submittedName>
</protein>
<comment type="caution">
    <text evidence="1">The sequence shown here is derived from an EMBL/GenBank/DDBJ whole genome shotgun (WGS) entry which is preliminary data.</text>
</comment>
<dbReference type="EMBL" id="REGN01003291">
    <property type="protein sequence ID" value="RNA23428.1"/>
    <property type="molecule type" value="Genomic_DNA"/>
</dbReference>
<gene>
    <name evidence="1" type="ORF">BpHYR1_052849</name>
</gene>
<evidence type="ECO:0000313" key="1">
    <source>
        <dbReference type="EMBL" id="RNA23428.1"/>
    </source>
</evidence>
<dbReference type="Proteomes" id="UP000276133">
    <property type="component" value="Unassembled WGS sequence"/>
</dbReference>
<reference evidence="1 2" key="1">
    <citation type="journal article" date="2018" name="Sci. Rep.">
        <title>Genomic signatures of local adaptation to the degree of environmental predictability in rotifers.</title>
        <authorList>
            <person name="Franch-Gras L."/>
            <person name="Hahn C."/>
            <person name="Garcia-Roger E.M."/>
            <person name="Carmona M.J."/>
            <person name="Serra M."/>
            <person name="Gomez A."/>
        </authorList>
    </citation>
    <scope>NUCLEOTIDE SEQUENCE [LARGE SCALE GENOMIC DNA]</scope>
    <source>
        <strain evidence="1">HYR1</strain>
    </source>
</reference>
<sequence>MSKESLHLSNTCILKKSRKQKCLPGNNAPYITFQGTVVEIGFNFSVLNYLLPNDAELKLITLEAIFDSLPATLVTPSLKSCFINPISVEL</sequence>
<evidence type="ECO:0000313" key="2">
    <source>
        <dbReference type="Proteomes" id="UP000276133"/>
    </source>
</evidence>